<dbReference type="GO" id="GO:0003677">
    <property type="term" value="F:DNA binding"/>
    <property type="evidence" value="ECO:0007669"/>
    <property type="project" value="UniProtKB-KW"/>
</dbReference>
<dbReference type="Pfam" id="PF13411">
    <property type="entry name" value="MerR_1"/>
    <property type="match status" value="1"/>
</dbReference>
<dbReference type="InterPro" id="IPR000551">
    <property type="entry name" value="MerR-type_HTH_dom"/>
</dbReference>
<dbReference type="Gene3D" id="1.10.1660.10">
    <property type="match status" value="1"/>
</dbReference>
<evidence type="ECO:0000313" key="3">
    <source>
        <dbReference type="EMBL" id="NGN91986.1"/>
    </source>
</evidence>
<dbReference type="InterPro" id="IPR009061">
    <property type="entry name" value="DNA-bd_dom_put_sf"/>
</dbReference>
<evidence type="ECO:0000313" key="4">
    <source>
        <dbReference type="Proteomes" id="UP000483261"/>
    </source>
</evidence>
<reference evidence="3 4" key="1">
    <citation type="submission" date="2020-02" db="EMBL/GenBank/DDBJ databases">
        <title>Whole-genome analyses of novel actinobacteria.</title>
        <authorList>
            <person name="Sahin N."/>
        </authorList>
    </citation>
    <scope>NUCLEOTIDE SEQUENCE [LARGE SCALE GENOMIC DNA]</scope>
    <source>
        <strain evidence="3 4">KC13</strain>
    </source>
</reference>
<dbReference type="SUPFAM" id="SSF46955">
    <property type="entry name" value="Putative DNA-binding domain"/>
    <property type="match status" value="1"/>
</dbReference>
<dbReference type="PROSITE" id="PS50937">
    <property type="entry name" value="HTH_MERR_2"/>
    <property type="match status" value="1"/>
</dbReference>
<evidence type="ECO:0000259" key="2">
    <source>
        <dbReference type="PROSITE" id="PS50937"/>
    </source>
</evidence>
<dbReference type="CDD" id="cd01109">
    <property type="entry name" value="HTH_YyaN"/>
    <property type="match status" value="1"/>
</dbReference>
<name>A0A6M1QW60_9ACTN</name>
<dbReference type="PANTHER" id="PTHR30204">
    <property type="entry name" value="REDOX-CYCLING DRUG-SENSING TRANSCRIPTIONAL ACTIVATOR SOXR"/>
    <property type="match status" value="1"/>
</dbReference>
<evidence type="ECO:0000256" key="1">
    <source>
        <dbReference type="ARBA" id="ARBA00023125"/>
    </source>
</evidence>
<keyword evidence="4" id="KW-1185">Reference proteome</keyword>
<keyword evidence="1" id="KW-0238">DNA-binding</keyword>
<organism evidence="3 4">
    <name type="scientific">Nocardioides turkmenicus</name>
    <dbReference type="NCBI Taxonomy" id="2711220"/>
    <lineage>
        <taxon>Bacteria</taxon>
        <taxon>Bacillati</taxon>
        <taxon>Actinomycetota</taxon>
        <taxon>Actinomycetes</taxon>
        <taxon>Propionibacteriales</taxon>
        <taxon>Nocardioidaceae</taxon>
        <taxon>Nocardioides</taxon>
    </lineage>
</organism>
<protein>
    <submittedName>
        <fullName evidence="3">MerR family transcriptional regulator</fullName>
    </submittedName>
</protein>
<proteinExistence type="predicted"/>
<dbReference type="InterPro" id="IPR047057">
    <property type="entry name" value="MerR_fam"/>
</dbReference>
<dbReference type="RefSeq" id="WP_165109756.1">
    <property type="nucleotide sequence ID" value="NZ_JAALAA010000003.1"/>
</dbReference>
<accession>A0A6M1QW60</accession>
<comment type="caution">
    <text evidence="3">The sequence shown here is derived from an EMBL/GenBank/DDBJ whole genome shotgun (WGS) entry which is preliminary data.</text>
</comment>
<dbReference type="SMART" id="SM00422">
    <property type="entry name" value="HTH_MERR"/>
    <property type="match status" value="1"/>
</dbReference>
<dbReference type="PANTHER" id="PTHR30204:SF98">
    <property type="entry name" value="HTH-TYPE TRANSCRIPTIONAL REGULATOR ADHR"/>
    <property type="match status" value="1"/>
</dbReference>
<gene>
    <name evidence="3" type="ORF">G5C66_04445</name>
</gene>
<dbReference type="EMBL" id="JAALAA010000003">
    <property type="protein sequence ID" value="NGN91986.1"/>
    <property type="molecule type" value="Genomic_DNA"/>
</dbReference>
<dbReference type="GO" id="GO:0003700">
    <property type="term" value="F:DNA-binding transcription factor activity"/>
    <property type="evidence" value="ECO:0007669"/>
    <property type="project" value="InterPro"/>
</dbReference>
<sequence>MATDELRDRVLAAGEDPSASVVDAVHGLQDHAAIDAAAAPMSIAEAAEFIGVPAPTLRYYEQQDLVRPARNSSGYREYAAGDLRRLVFLTRMRLSGMTMRDLRRYIALVEEGESTIPERRRILHEQRDRIRQRLRELTLALETTEYKIRTYDGHPEG</sequence>
<feature type="domain" description="HTH merR-type" evidence="2">
    <location>
        <begin position="40"/>
        <end position="108"/>
    </location>
</feature>
<dbReference type="Proteomes" id="UP000483261">
    <property type="component" value="Unassembled WGS sequence"/>
</dbReference>
<dbReference type="AlphaFoldDB" id="A0A6M1QW60"/>